<gene>
    <name evidence="1" type="ORF">Ga0123462_1657</name>
</gene>
<reference evidence="1 2" key="1">
    <citation type="submission" date="2016-12" db="EMBL/GenBank/DDBJ databases">
        <title>Isolation and genomic insights into novel planktonic Zetaproteobacteria from stratified waters of the Chesapeake Bay.</title>
        <authorList>
            <person name="McAllister S.M."/>
            <person name="Kato S."/>
            <person name="Chan C.S."/>
            <person name="Chiu B.K."/>
            <person name="Field E.K."/>
        </authorList>
    </citation>
    <scope>NUCLEOTIDE SEQUENCE [LARGE SCALE GENOMIC DNA]</scope>
    <source>
        <strain evidence="1 2">CP-8</strain>
    </source>
</reference>
<dbReference type="AlphaFoldDB" id="A0A2K8L5K6"/>
<evidence type="ECO:0008006" key="3">
    <source>
        <dbReference type="Google" id="ProtNLM"/>
    </source>
</evidence>
<name>A0A2K8L5K6_9PROT</name>
<proteinExistence type="predicted"/>
<protein>
    <recommendedName>
        <fullName evidence="3">DUF2155 domain-containing protein</fullName>
    </recommendedName>
</protein>
<dbReference type="KEGG" id="mfn:Ga0123462_1657"/>
<dbReference type="InterPro" id="IPR019225">
    <property type="entry name" value="DUF2155"/>
</dbReference>
<organism evidence="1 2">
    <name type="scientific">Mariprofundus ferrinatatus</name>
    <dbReference type="NCBI Taxonomy" id="1921087"/>
    <lineage>
        <taxon>Bacteria</taxon>
        <taxon>Pseudomonadati</taxon>
        <taxon>Pseudomonadota</taxon>
        <taxon>Candidatius Mariprofundia</taxon>
        <taxon>Mariprofundales</taxon>
        <taxon>Mariprofundaceae</taxon>
        <taxon>Mariprofundus</taxon>
    </lineage>
</organism>
<dbReference type="Pfam" id="PF09923">
    <property type="entry name" value="DUF2155"/>
    <property type="match status" value="1"/>
</dbReference>
<evidence type="ECO:0000313" key="1">
    <source>
        <dbReference type="EMBL" id="ATX82513.1"/>
    </source>
</evidence>
<accession>A0A2K8L5K6</accession>
<dbReference type="Proteomes" id="UP000231637">
    <property type="component" value="Chromosome"/>
</dbReference>
<dbReference type="PROSITE" id="PS51257">
    <property type="entry name" value="PROKAR_LIPOPROTEIN"/>
    <property type="match status" value="1"/>
</dbReference>
<keyword evidence="2" id="KW-1185">Reference proteome</keyword>
<dbReference type="EMBL" id="CP018800">
    <property type="protein sequence ID" value="ATX82513.1"/>
    <property type="molecule type" value="Genomic_DNA"/>
</dbReference>
<evidence type="ECO:0000313" key="2">
    <source>
        <dbReference type="Proteomes" id="UP000231637"/>
    </source>
</evidence>
<sequence length="170" mass="18992">MMGRFNSVVLLLLVFAMGLLLTGCEQEKANQIEWQLPLEKKQDPHSGQVADAVPEWAALQRGEAEFVWLEKATARLHSSTVASGGVAEFSGWEIRLLGLATGLRTENRAFLNDGNVDNPAAFVVISRDGEIHYRGWLYQKFPELFGMDDPAWKVWLKGITLRPASQEAHN</sequence>